<dbReference type="Pfam" id="PF13416">
    <property type="entry name" value="SBP_bac_8"/>
    <property type="match status" value="1"/>
</dbReference>
<keyword evidence="3" id="KW-0732">Signal</keyword>
<gene>
    <name evidence="4" type="ORF">SAMN05443544_2178</name>
</gene>
<sequence>MRRLTVARATAVAVAAALVLSGCGRGGDAGTSDGAAGGPAPAGQASGEIQVWTAGGHADNLQKLALAWLEANPEASLTVTDVPWDQVITKLQTATAAGKGPDIIMTGADQTATAIGMGAFDELPGGVYDDSDFYPAAVDSVTGDKDVLYAMPWYVETRFLFYRKDIASQLGLSAPTTWEEMQKMAAAFESRPGGTYGLSLPRPTEQPAQVIVPFVAQAGGSMTDGKQWTIDTKEFISALDYYAGYFTRGEAPIEASTDATFENGGTPMFISGPWMLDIYKDQIEKGTAPAGFTMDSVGYAVAPKGPAGNGDQYIGGGNLGVFSASKNKASAWSLVSWMGKTQQQEGWYDLQGELPANTGAAGYQPIQDNPVTSTLMQQMNDTVATPNYPTWSQVSDLISKYSEMVARGTMSAADAAKEIQTKATAIGFGW</sequence>
<evidence type="ECO:0000256" key="2">
    <source>
        <dbReference type="ARBA" id="ARBA00022448"/>
    </source>
</evidence>
<accession>A0A1N6G013</accession>
<dbReference type="STRING" id="232089.SAMN05443544_2178"/>
<organism evidence="4 5">
    <name type="scientific">Agromyces cerinus subsp. cerinus</name>
    <dbReference type="NCBI Taxonomy" id="232089"/>
    <lineage>
        <taxon>Bacteria</taxon>
        <taxon>Bacillati</taxon>
        <taxon>Actinomycetota</taxon>
        <taxon>Actinomycetes</taxon>
        <taxon>Micrococcales</taxon>
        <taxon>Microbacteriaceae</taxon>
        <taxon>Agromyces</taxon>
    </lineage>
</organism>
<dbReference type="PANTHER" id="PTHR30061:SF50">
    <property type="entry name" value="MALTOSE_MALTODEXTRIN-BINDING PERIPLASMIC PROTEIN"/>
    <property type="match status" value="1"/>
</dbReference>
<keyword evidence="2" id="KW-0813">Transport</keyword>
<protein>
    <submittedName>
        <fullName evidence="4">Carbohydrate ABC transporter substrate-binding protein, CUT1 family</fullName>
    </submittedName>
</protein>
<dbReference type="AlphaFoldDB" id="A0A1N6G013"/>
<evidence type="ECO:0000313" key="4">
    <source>
        <dbReference type="EMBL" id="SIO00782.1"/>
    </source>
</evidence>
<dbReference type="PROSITE" id="PS51257">
    <property type="entry name" value="PROKAR_LIPOPROTEIN"/>
    <property type="match status" value="1"/>
</dbReference>
<dbReference type="Gene3D" id="3.40.190.10">
    <property type="entry name" value="Periplasmic binding protein-like II"/>
    <property type="match status" value="2"/>
</dbReference>
<dbReference type="GO" id="GO:0015768">
    <property type="term" value="P:maltose transport"/>
    <property type="evidence" value="ECO:0007669"/>
    <property type="project" value="TreeGrafter"/>
</dbReference>
<proteinExistence type="inferred from homology"/>
<comment type="similarity">
    <text evidence="1">Belongs to the bacterial solute-binding protein 1 family.</text>
</comment>
<evidence type="ECO:0000256" key="1">
    <source>
        <dbReference type="ARBA" id="ARBA00008520"/>
    </source>
</evidence>
<dbReference type="GO" id="GO:0055052">
    <property type="term" value="C:ATP-binding cassette (ABC) transporter complex, substrate-binding subunit-containing"/>
    <property type="evidence" value="ECO:0007669"/>
    <property type="project" value="TreeGrafter"/>
</dbReference>
<dbReference type="GO" id="GO:0042956">
    <property type="term" value="P:maltodextrin transmembrane transport"/>
    <property type="evidence" value="ECO:0007669"/>
    <property type="project" value="TreeGrafter"/>
</dbReference>
<dbReference type="InterPro" id="IPR006059">
    <property type="entry name" value="SBP"/>
</dbReference>
<dbReference type="EMBL" id="FSRJ01000003">
    <property type="protein sequence ID" value="SIO00782.1"/>
    <property type="molecule type" value="Genomic_DNA"/>
</dbReference>
<dbReference type="GO" id="GO:1901982">
    <property type="term" value="F:maltose binding"/>
    <property type="evidence" value="ECO:0007669"/>
    <property type="project" value="TreeGrafter"/>
</dbReference>
<dbReference type="PANTHER" id="PTHR30061">
    <property type="entry name" value="MALTOSE-BINDING PERIPLASMIC PROTEIN"/>
    <property type="match status" value="1"/>
</dbReference>
<evidence type="ECO:0000313" key="5">
    <source>
        <dbReference type="Proteomes" id="UP000184699"/>
    </source>
</evidence>
<dbReference type="SUPFAM" id="SSF53850">
    <property type="entry name" value="Periplasmic binding protein-like II"/>
    <property type="match status" value="1"/>
</dbReference>
<name>A0A1N6G013_9MICO</name>
<keyword evidence="5" id="KW-1185">Reference proteome</keyword>
<reference evidence="5" key="1">
    <citation type="submission" date="2016-11" db="EMBL/GenBank/DDBJ databases">
        <authorList>
            <person name="Varghese N."/>
            <person name="Submissions S."/>
        </authorList>
    </citation>
    <scope>NUCLEOTIDE SEQUENCE [LARGE SCALE GENOMIC DNA]</scope>
    <source>
        <strain evidence="5">DSM 8595</strain>
    </source>
</reference>
<dbReference type="RefSeq" id="WP_084183923.1">
    <property type="nucleotide sequence ID" value="NZ_FSRJ01000003.1"/>
</dbReference>
<evidence type="ECO:0000256" key="3">
    <source>
        <dbReference type="ARBA" id="ARBA00022729"/>
    </source>
</evidence>
<dbReference type="Proteomes" id="UP000184699">
    <property type="component" value="Unassembled WGS sequence"/>
</dbReference>